<dbReference type="Pfam" id="PF01012">
    <property type="entry name" value="ETF"/>
    <property type="match status" value="1"/>
</dbReference>
<dbReference type="GO" id="GO:0009055">
    <property type="term" value="F:electron transfer activity"/>
    <property type="evidence" value="ECO:0007669"/>
    <property type="project" value="InterPro"/>
</dbReference>
<dbReference type="InterPro" id="IPR014729">
    <property type="entry name" value="Rossmann-like_a/b/a_fold"/>
</dbReference>
<evidence type="ECO:0000256" key="5">
    <source>
        <dbReference type="ARBA" id="ARBA00025649"/>
    </source>
</evidence>
<sequence>MSILVVADVADDVLLPSTFNAITAARQIAAHANCEVHLFLAGHQFDSSLEAASRTGCERVFVASSDCLADRNPESVAATILAPEPNEYTHYLFSSSNFGKSVAPRVAAKLDVAQFSDVTAVCGESTFERPTYAGNVILRVEAHDKVKVLTVRSAAFAPAPASETEVEIQASPAVEHPNRSRVKERFTDTSDRPDLASAKIIVSGGRGLGSKENYETVLNPLADKLGAALGASRAAVDSGFAPNDHQVGQTGKIVAPDVYVAIGLSGAIQHLAGMRDSKLIVAVNSDPDAPIFGVADVGLVGDLFEVIPQWLATA</sequence>
<dbReference type="Gene3D" id="3.40.50.620">
    <property type="entry name" value="HUPs"/>
    <property type="match status" value="1"/>
</dbReference>
<evidence type="ECO:0000259" key="10">
    <source>
        <dbReference type="SMART" id="SM00893"/>
    </source>
</evidence>
<evidence type="ECO:0000256" key="7">
    <source>
        <dbReference type="ARBA" id="ARBA00079299"/>
    </source>
</evidence>
<evidence type="ECO:0000256" key="4">
    <source>
        <dbReference type="ARBA" id="ARBA00022982"/>
    </source>
</evidence>
<dbReference type="PANTHER" id="PTHR43153:SF1">
    <property type="entry name" value="ELECTRON TRANSFER FLAVOPROTEIN SUBUNIT ALPHA, MITOCHONDRIAL"/>
    <property type="match status" value="1"/>
</dbReference>
<dbReference type="InterPro" id="IPR014730">
    <property type="entry name" value="ETF_a/b_N"/>
</dbReference>
<comment type="caution">
    <text evidence="11">The sequence shown here is derived from an EMBL/GenBank/DDBJ whole genome shotgun (WGS) entry which is preliminary data.</text>
</comment>
<gene>
    <name evidence="11" type="ORF">E2553_39465</name>
</gene>
<dbReference type="PIRSF" id="PIRSF000089">
    <property type="entry name" value="Electra_flavoP_a"/>
    <property type="match status" value="1"/>
</dbReference>
<comment type="cofactor">
    <cofactor evidence="8">
        <name>FAD</name>
        <dbReference type="ChEBI" id="CHEBI:57692"/>
    </cofactor>
    <text evidence="8">Binds 1 FAD per dimer.</text>
</comment>
<keyword evidence="4" id="KW-0813">Transport</keyword>
<evidence type="ECO:0000256" key="1">
    <source>
        <dbReference type="ARBA" id="ARBA00005817"/>
    </source>
</evidence>
<dbReference type="CDD" id="cd01715">
    <property type="entry name" value="ETF_alpha"/>
    <property type="match status" value="1"/>
</dbReference>
<protein>
    <recommendedName>
        <fullName evidence="6">Electron transfer flavoprotein subunit alpha</fullName>
    </recommendedName>
    <alternativeName>
        <fullName evidence="7">Electron transfer flavoprotein large subunit</fullName>
    </alternativeName>
</protein>
<dbReference type="AlphaFoldDB" id="A0A4Y8MJA0"/>
<name>A0A4Y8MJA0_9BURK</name>
<dbReference type="PANTHER" id="PTHR43153">
    <property type="entry name" value="ELECTRON TRANSFER FLAVOPROTEIN ALPHA"/>
    <property type="match status" value="1"/>
</dbReference>
<dbReference type="SUPFAM" id="SSF52402">
    <property type="entry name" value="Adenine nucleotide alpha hydrolases-like"/>
    <property type="match status" value="1"/>
</dbReference>
<keyword evidence="4" id="KW-0249">Electron transport</keyword>
<feature type="binding site" evidence="8">
    <location>
        <begin position="246"/>
        <end position="250"/>
    </location>
    <ligand>
        <name>FAD</name>
        <dbReference type="ChEBI" id="CHEBI:57692"/>
    </ligand>
</feature>
<feature type="binding site" evidence="8">
    <location>
        <position position="206"/>
    </location>
    <ligand>
        <name>FAD</name>
        <dbReference type="ChEBI" id="CHEBI:57692"/>
    </ligand>
</feature>
<dbReference type="SMART" id="SM00893">
    <property type="entry name" value="ETF"/>
    <property type="match status" value="1"/>
</dbReference>
<dbReference type="InterPro" id="IPR033947">
    <property type="entry name" value="ETF_alpha_N"/>
</dbReference>
<proteinExistence type="inferred from homology"/>
<evidence type="ECO:0000256" key="8">
    <source>
        <dbReference type="PIRSR" id="PIRSR000089-1"/>
    </source>
</evidence>
<reference evidence="11 12" key="1">
    <citation type="submission" date="2019-03" db="EMBL/GenBank/DDBJ databases">
        <title>Complete Genome Sequence of Paraburkholderia dipogonis ICMP 19430T, a Nitrogen-fixing Symbiont of the South African Invasive Legume Dipogon lignosus in New Zealand.</title>
        <authorList>
            <person name="De Meyer S.E."/>
        </authorList>
    </citation>
    <scope>NUCLEOTIDE SEQUENCE [LARGE SCALE GENOMIC DNA]</scope>
    <source>
        <strain evidence="11 12">ICMP 19430</strain>
    </source>
</reference>
<evidence type="ECO:0000313" key="12">
    <source>
        <dbReference type="Proteomes" id="UP000297385"/>
    </source>
</evidence>
<dbReference type="InterPro" id="IPR029035">
    <property type="entry name" value="DHS-like_NAD/FAD-binding_dom"/>
</dbReference>
<feature type="binding site" evidence="8">
    <location>
        <begin position="232"/>
        <end position="233"/>
    </location>
    <ligand>
        <name>FAD</name>
        <dbReference type="ChEBI" id="CHEBI:57692"/>
    </ligand>
</feature>
<dbReference type="InterPro" id="IPR014731">
    <property type="entry name" value="ETF_asu_C"/>
</dbReference>
<dbReference type="Gene3D" id="3.40.50.1220">
    <property type="entry name" value="TPP-binding domain"/>
    <property type="match status" value="1"/>
</dbReference>
<evidence type="ECO:0000256" key="6">
    <source>
        <dbReference type="ARBA" id="ARBA00068674"/>
    </source>
</evidence>
<keyword evidence="3 8" id="KW-0274">FAD</keyword>
<dbReference type="FunFam" id="3.40.50.1220:FF:000001">
    <property type="entry name" value="Electron transfer flavoprotein, alpha subunit"/>
    <property type="match status" value="1"/>
</dbReference>
<dbReference type="RefSeq" id="WP_134466045.1">
    <property type="nucleotide sequence ID" value="NZ_JBHMFL010000057.1"/>
</dbReference>
<dbReference type="Pfam" id="PF00766">
    <property type="entry name" value="ETF_alpha"/>
    <property type="match status" value="1"/>
</dbReference>
<dbReference type="GO" id="GO:0050660">
    <property type="term" value="F:flavin adenine dinucleotide binding"/>
    <property type="evidence" value="ECO:0007669"/>
    <property type="project" value="InterPro"/>
</dbReference>
<feature type="binding site" evidence="8">
    <location>
        <begin position="263"/>
        <end position="270"/>
    </location>
    <ligand>
        <name>FAD</name>
        <dbReference type="ChEBI" id="CHEBI:57692"/>
    </ligand>
</feature>
<dbReference type="SUPFAM" id="SSF52467">
    <property type="entry name" value="DHS-like NAD/FAD-binding domain"/>
    <property type="match status" value="1"/>
</dbReference>
<feature type="domain" description="Electron transfer flavoprotein alpha/beta-subunit N-terminal" evidence="10">
    <location>
        <begin position="3"/>
        <end position="184"/>
    </location>
</feature>
<comment type="similarity">
    <text evidence="1">Belongs to the ETF alpha-subunit/FixB family.</text>
</comment>
<comment type="function">
    <text evidence="5">The electron transfer flavoprotein serves as a specific electron acceptor for other dehydrogenases. It transfers the electrons to the main respiratory chain via ETF-ubiquinone oxidoreductase (ETF dehydrogenase).</text>
</comment>
<organism evidence="11 12">
    <name type="scientific">Paraburkholderia dipogonis</name>
    <dbReference type="NCBI Taxonomy" id="1211383"/>
    <lineage>
        <taxon>Bacteria</taxon>
        <taxon>Pseudomonadati</taxon>
        <taxon>Pseudomonadota</taxon>
        <taxon>Betaproteobacteria</taxon>
        <taxon>Burkholderiales</taxon>
        <taxon>Burkholderiaceae</taxon>
        <taxon>Paraburkholderia</taxon>
    </lineage>
</organism>
<evidence type="ECO:0000313" key="11">
    <source>
        <dbReference type="EMBL" id="TFE37519.1"/>
    </source>
</evidence>
<dbReference type="Proteomes" id="UP000297385">
    <property type="component" value="Unassembled WGS sequence"/>
</dbReference>
<dbReference type="GO" id="GO:0033539">
    <property type="term" value="P:fatty acid beta-oxidation using acyl-CoA dehydrogenase"/>
    <property type="evidence" value="ECO:0007669"/>
    <property type="project" value="TreeGrafter"/>
</dbReference>
<evidence type="ECO:0000256" key="9">
    <source>
        <dbReference type="SAM" id="MobiDB-lite"/>
    </source>
</evidence>
<evidence type="ECO:0000256" key="2">
    <source>
        <dbReference type="ARBA" id="ARBA00022630"/>
    </source>
</evidence>
<feature type="region of interest" description="Disordered" evidence="9">
    <location>
        <begin position="167"/>
        <end position="189"/>
    </location>
</feature>
<dbReference type="GeneID" id="97303851"/>
<feature type="binding site" evidence="8">
    <location>
        <position position="284"/>
    </location>
    <ligand>
        <name>FAD</name>
        <dbReference type="ChEBI" id="CHEBI:57692"/>
    </ligand>
</feature>
<dbReference type="InterPro" id="IPR001308">
    <property type="entry name" value="ETF_a/FixB"/>
</dbReference>
<dbReference type="EMBL" id="SNVI01000005">
    <property type="protein sequence ID" value="TFE37519.1"/>
    <property type="molecule type" value="Genomic_DNA"/>
</dbReference>
<evidence type="ECO:0000256" key="3">
    <source>
        <dbReference type="ARBA" id="ARBA00022827"/>
    </source>
</evidence>
<keyword evidence="2" id="KW-0285">Flavoprotein</keyword>
<accession>A0A4Y8MJA0</accession>
<feature type="compositionally biased region" description="Basic and acidic residues" evidence="9">
    <location>
        <begin position="176"/>
        <end position="189"/>
    </location>
</feature>